<dbReference type="RefSeq" id="WP_012571732.1">
    <property type="nucleotide sequence ID" value="NC_011529.1"/>
</dbReference>
<dbReference type="Pfam" id="PF13649">
    <property type="entry name" value="Methyltransf_25"/>
    <property type="match status" value="1"/>
</dbReference>
<accession>B6YVT7</accession>
<dbReference type="AlphaFoldDB" id="B6YVT7"/>
<dbReference type="GO" id="GO:0071164">
    <property type="term" value="F:RNA cap trimethylguanosine synthase activity"/>
    <property type="evidence" value="ECO:0007669"/>
    <property type="project" value="TreeGrafter"/>
</dbReference>
<gene>
    <name evidence="2" type="ordered locus">TON_0772</name>
</gene>
<reference evidence="2 3" key="1">
    <citation type="journal article" date="2008" name="J. Bacteriol.">
        <title>The complete genome sequence of Thermococcus onnurineus NA1 reveals a mixed heterotrophic and carboxydotrophic metabolism.</title>
        <authorList>
            <person name="Lee H.S."/>
            <person name="Kang S.G."/>
            <person name="Bae S.S."/>
            <person name="Lim J.K."/>
            <person name="Cho Y."/>
            <person name="Kim Y.J."/>
            <person name="Jeon J.H."/>
            <person name="Cha S.S."/>
            <person name="Kwon K.K."/>
            <person name="Kim H.T."/>
            <person name="Park C.J."/>
            <person name="Lee H.W."/>
            <person name="Kim S.I."/>
            <person name="Chun J."/>
            <person name="Colwell R.R."/>
            <person name="Kim S.J."/>
            <person name="Lee J.H."/>
        </authorList>
    </citation>
    <scope>NUCLEOTIDE SEQUENCE [LARGE SCALE GENOMIC DNA]</scope>
    <source>
        <strain evidence="2 3">NA1</strain>
    </source>
</reference>
<dbReference type="PANTHER" id="PTHR14741:SF32">
    <property type="entry name" value="TRIMETHYLGUANOSINE SYNTHASE"/>
    <property type="match status" value="1"/>
</dbReference>
<evidence type="ECO:0000259" key="1">
    <source>
        <dbReference type="Pfam" id="PF13649"/>
    </source>
</evidence>
<organism evidence="2 3">
    <name type="scientific">Thermococcus onnurineus (strain NA1)</name>
    <dbReference type="NCBI Taxonomy" id="523850"/>
    <lineage>
        <taxon>Archaea</taxon>
        <taxon>Methanobacteriati</taxon>
        <taxon>Methanobacteriota</taxon>
        <taxon>Thermococci</taxon>
        <taxon>Thermococcales</taxon>
        <taxon>Thermococcaceae</taxon>
        <taxon>Thermococcus</taxon>
    </lineage>
</organism>
<dbReference type="Gene3D" id="3.40.50.150">
    <property type="entry name" value="Vaccinia Virus protein VP39"/>
    <property type="match status" value="1"/>
</dbReference>
<dbReference type="Proteomes" id="UP000002727">
    <property type="component" value="Chromosome"/>
</dbReference>
<protein>
    <recommendedName>
        <fullName evidence="1">Methyltransferase domain-containing protein</fullName>
    </recommendedName>
</protein>
<dbReference type="EMBL" id="CP000855">
    <property type="protein sequence ID" value="ACJ16260.1"/>
    <property type="molecule type" value="Genomic_DNA"/>
</dbReference>
<name>B6YVT7_THEON</name>
<evidence type="ECO:0000313" key="2">
    <source>
        <dbReference type="EMBL" id="ACJ16260.1"/>
    </source>
</evidence>
<proteinExistence type="predicted"/>
<dbReference type="SUPFAM" id="SSF53335">
    <property type="entry name" value="S-adenosyl-L-methionine-dependent methyltransferases"/>
    <property type="match status" value="1"/>
</dbReference>
<dbReference type="eggNOG" id="arCOG05015">
    <property type="taxonomic scope" value="Archaea"/>
</dbReference>
<evidence type="ECO:0000313" key="3">
    <source>
        <dbReference type="Proteomes" id="UP000002727"/>
    </source>
</evidence>
<dbReference type="GeneID" id="7017075"/>
<sequence>MSEITEEQIGLAVEMIRKGLDERKIRAKLGENWEEIVEIARARIRAKDKFSRDDLWMDLEGLRYATHEVVAKYRAERLAEFGVKSIADVSCGIGIQLIFYAMKVEKAYGVDIDPKKIEFARKNAEKYGVRNIEFINADSLAPETIERIDAEVIFSDPARPPEMPERRLEDLLPSPLAIYESYKHKTDSFIFDLPPQIRREKVPWKGEFEYIDLFGHLNRLTFYTEPLAKAERSAVVLPKGVRLESNPNLEDIVTWTEEPKQYLYEIPQAVDYADLLNELFHSVNGELKMLLREKRRVLATSDERVESDYFKRSYTVVGVTKFHPLRINDFLRRAGFGRATLRISIPENEYWRFRKRIEANLKGDRRAFIFQFKDRAIIAEAL</sequence>
<dbReference type="PANTHER" id="PTHR14741">
    <property type="entry name" value="S-ADENOSYLMETHIONINE-DEPENDENT METHYLTRANSFERASE RELATED"/>
    <property type="match status" value="1"/>
</dbReference>
<dbReference type="OrthoDB" id="56872at2157"/>
<feature type="domain" description="Methyltransferase" evidence="1">
    <location>
        <begin position="86"/>
        <end position="143"/>
    </location>
</feature>
<dbReference type="KEGG" id="ton:TON_0772"/>
<keyword evidence="3" id="KW-1185">Reference proteome</keyword>
<dbReference type="CDD" id="cd02440">
    <property type="entry name" value="AdoMet_MTases"/>
    <property type="match status" value="1"/>
</dbReference>
<dbReference type="InterPro" id="IPR041698">
    <property type="entry name" value="Methyltransf_25"/>
</dbReference>
<dbReference type="HOGENOM" id="CLU_061951_0_0_2"/>
<dbReference type="PATRIC" id="fig|523850.10.peg.777"/>
<dbReference type="InterPro" id="IPR029063">
    <property type="entry name" value="SAM-dependent_MTases_sf"/>
</dbReference>
<dbReference type="STRING" id="523850.TON_0772"/>